<feature type="chain" id="PRO_5031679473" description="Cell division coordinator CpoB" evidence="1">
    <location>
        <begin position="29"/>
        <end position="244"/>
    </location>
</feature>
<evidence type="ECO:0000256" key="1">
    <source>
        <dbReference type="HAMAP-Rule" id="MF_02066"/>
    </source>
</evidence>
<dbReference type="NCBIfam" id="TIGR02795">
    <property type="entry name" value="tol_pal_ybgF"/>
    <property type="match status" value="1"/>
</dbReference>
<keyword evidence="1" id="KW-0732">Signal</keyword>
<sequence length="244" mass="27362" precursor="true">MNSNNMRKLALGLLVGAATQLVAVPAFADSQLDRLERMLDARNQMMLDMQRQLDQISTDVDDLRGKVERNSYDLKQMLERQRELYREVDTLSSQQAQQAKETKATNTDAKENQESYSSNLDENQAYEKAVNLILKEKDYQGATKAFNDFIATYPKSVYAPNAHYWLGQLYFAQGQMKAADEHFTAVVAAKDSSKRADALLKLGAIAQKANDNAKATQYYQQVVKEFPSSTTATQAQAALNKLGQ</sequence>
<dbReference type="Proteomes" id="UP000251647">
    <property type="component" value="Unassembled WGS sequence"/>
</dbReference>
<gene>
    <name evidence="5" type="primary">ybgF</name>
    <name evidence="1" type="synonym">cpoB</name>
    <name evidence="5" type="ORF">NCTC11647_00868</name>
</gene>
<protein>
    <recommendedName>
        <fullName evidence="1">Cell division coordinator CpoB</fullName>
    </recommendedName>
</protein>
<keyword evidence="2" id="KW-0802">TPR repeat</keyword>
<evidence type="ECO:0000256" key="3">
    <source>
        <dbReference type="SAM" id="MobiDB-lite"/>
    </source>
</evidence>
<organism evidence="5 6">
    <name type="scientific">Photobacterium damselae</name>
    <dbReference type="NCBI Taxonomy" id="38293"/>
    <lineage>
        <taxon>Bacteria</taxon>
        <taxon>Pseudomonadati</taxon>
        <taxon>Pseudomonadota</taxon>
        <taxon>Gammaproteobacteria</taxon>
        <taxon>Vibrionales</taxon>
        <taxon>Vibrionaceae</taxon>
        <taxon>Photobacterium</taxon>
    </lineage>
</organism>
<dbReference type="GO" id="GO:0070206">
    <property type="term" value="P:protein trimerization"/>
    <property type="evidence" value="ECO:0007669"/>
    <property type="project" value="InterPro"/>
</dbReference>
<evidence type="ECO:0000259" key="4">
    <source>
        <dbReference type="Pfam" id="PF16331"/>
    </source>
</evidence>
<dbReference type="Pfam" id="PF16331">
    <property type="entry name" value="TolA_bind_tri"/>
    <property type="match status" value="1"/>
</dbReference>
<dbReference type="HAMAP" id="MF_02066">
    <property type="entry name" value="CpoB"/>
    <property type="match status" value="1"/>
</dbReference>
<feature type="domain" description="YbgF trimerisation" evidence="4">
    <location>
        <begin position="29"/>
        <end position="100"/>
    </location>
</feature>
<keyword evidence="1" id="KW-0131">Cell cycle</keyword>
<dbReference type="Pfam" id="PF13181">
    <property type="entry name" value="TPR_8"/>
    <property type="match status" value="1"/>
</dbReference>
<dbReference type="PROSITE" id="PS50005">
    <property type="entry name" value="TPR"/>
    <property type="match status" value="2"/>
</dbReference>
<dbReference type="Gene3D" id="1.20.5.110">
    <property type="match status" value="1"/>
</dbReference>
<dbReference type="InterPro" id="IPR011990">
    <property type="entry name" value="TPR-like_helical_dom_sf"/>
</dbReference>
<dbReference type="RefSeq" id="WP_005300080.1">
    <property type="nucleotide sequence ID" value="NZ_CP073684.1"/>
</dbReference>
<feature type="signal peptide" evidence="1">
    <location>
        <begin position="1"/>
        <end position="28"/>
    </location>
</feature>
<proteinExistence type="inferred from homology"/>
<name>A0A2T3QPN6_PHODM</name>
<dbReference type="SMART" id="SM00028">
    <property type="entry name" value="TPR"/>
    <property type="match status" value="2"/>
</dbReference>
<dbReference type="InterPro" id="IPR019734">
    <property type="entry name" value="TPR_rpt"/>
</dbReference>
<evidence type="ECO:0000313" key="6">
    <source>
        <dbReference type="Proteomes" id="UP000251647"/>
    </source>
</evidence>
<dbReference type="Gene3D" id="1.25.40.10">
    <property type="entry name" value="Tetratricopeptide repeat domain"/>
    <property type="match status" value="1"/>
</dbReference>
<evidence type="ECO:0000313" key="5">
    <source>
        <dbReference type="EMBL" id="SPY27807.1"/>
    </source>
</evidence>
<feature type="region of interest" description="Disordered" evidence="3">
    <location>
        <begin position="89"/>
        <end position="121"/>
    </location>
</feature>
<dbReference type="InterPro" id="IPR034706">
    <property type="entry name" value="CpoB"/>
</dbReference>
<dbReference type="InterPro" id="IPR032519">
    <property type="entry name" value="YbgF_tri"/>
</dbReference>
<keyword evidence="1" id="KW-0574">Periplasm</keyword>
<feature type="repeat" description="TPR" evidence="2">
    <location>
        <begin position="196"/>
        <end position="229"/>
    </location>
</feature>
<keyword evidence="1" id="KW-0132">Cell division</keyword>
<dbReference type="OrthoDB" id="9768142at2"/>
<dbReference type="GO" id="GO:0030288">
    <property type="term" value="C:outer membrane-bounded periplasmic space"/>
    <property type="evidence" value="ECO:0007669"/>
    <property type="project" value="UniProtKB-UniRule"/>
</dbReference>
<reference evidence="5 6" key="1">
    <citation type="submission" date="2018-06" db="EMBL/GenBank/DDBJ databases">
        <authorList>
            <consortium name="Pathogen Informatics"/>
            <person name="Doyle S."/>
        </authorList>
    </citation>
    <scope>NUCLEOTIDE SEQUENCE [LARGE SCALE GENOMIC DNA]</scope>
    <source>
        <strain evidence="5 6">NCTC11647</strain>
    </source>
</reference>
<feature type="compositionally biased region" description="Basic and acidic residues" evidence="3">
    <location>
        <begin position="100"/>
        <end position="113"/>
    </location>
</feature>
<comment type="subcellular location">
    <subcellularLocation>
        <location evidence="1">Periplasm</location>
    </subcellularLocation>
</comment>
<dbReference type="SUPFAM" id="SSF48452">
    <property type="entry name" value="TPR-like"/>
    <property type="match status" value="1"/>
</dbReference>
<comment type="function">
    <text evidence="1">Mediates coordination of peptidoglycan synthesis and outer membrane constriction during cell division.</text>
</comment>
<evidence type="ECO:0000256" key="2">
    <source>
        <dbReference type="PROSITE-ProRule" id="PRU00339"/>
    </source>
</evidence>
<accession>A0A2T3QPN6</accession>
<dbReference type="Pfam" id="PF13174">
    <property type="entry name" value="TPR_6"/>
    <property type="match status" value="2"/>
</dbReference>
<dbReference type="AlphaFoldDB" id="A0A2T3QPN6"/>
<feature type="repeat" description="TPR" evidence="2">
    <location>
        <begin position="160"/>
        <end position="193"/>
    </location>
</feature>
<comment type="similarity">
    <text evidence="1">Belongs to the CpoB family.</text>
</comment>
<dbReference type="GO" id="GO:0043093">
    <property type="term" value="P:FtsZ-dependent cytokinesis"/>
    <property type="evidence" value="ECO:0007669"/>
    <property type="project" value="UniProtKB-UniRule"/>
</dbReference>
<dbReference type="EMBL" id="UATL01000001">
    <property type="protein sequence ID" value="SPY27807.1"/>
    <property type="molecule type" value="Genomic_DNA"/>
</dbReference>
<dbReference type="InterPro" id="IPR014162">
    <property type="entry name" value="CpoB_C"/>
</dbReference>